<dbReference type="EMBL" id="CAFABE010000048">
    <property type="protein sequence ID" value="CAB4830082.1"/>
    <property type="molecule type" value="Genomic_DNA"/>
</dbReference>
<evidence type="ECO:0000313" key="2">
    <source>
        <dbReference type="EMBL" id="CAB4879574.1"/>
    </source>
</evidence>
<dbReference type="InterPro" id="IPR005493">
    <property type="entry name" value="RraA/RraA-like"/>
</dbReference>
<dbReference type="EMBL" id="CAFBLT010000001">
    <property type="protein sequence ID" value="CAB4879574.1"/>
    <property type="molecule type" value="Genomic_DNA"/>
</dbReference>
<evidence type="ECO:0000313" key="3">
    <source>
        <dbReference type="EMBL" id="CAB5020666.1"/>
    </source>
</evidence>
<accession>A0A6J7AB40</accession>
<dbReference type="PANTHER" id="PTHR33254:SF4">
    <property type="entry name" value="4-HYDROXY-4-METHYL-2-OXOGLUTARATE ALDOLASE 3-RELATED"/>
    <property type="match status" value="1"/>
</dbReference>
<proteinExistence type="predicted"/>
<dbReference type="EMBL" id="CAFBPM010000007">
    <property type="protein sequence ID" value="CAB5020666.1"/>
    <property type="molecule type" value="Genomic_DNA"/>
</dbReference>
<gene>
    <name evidence="1" type="ORF">UFOPK3164_01077</name>
    <name evidence="2" type="ORF">UFOPK3427_01404</name>
    <name evidence="3" type="ORF">UFOPK4112_00897</name>
</gene>
<dbReference type="CDD" id="cd16841">
    <property type="entry name" value="RraA_family"/>
    <property type="match status" value="1"/>
</dbReference>
<dbReference type="SUPFAM" id="SSF89562">
    <property type="entry name" value="RraA-like"/>
    <property type="match status" value="1"/>
</dbReference>
<organism evidence="1">
    <name type="scientific">freshwater metagenome</name>
    <dbReference type="NCBI Taxonomy" id="449393"/>
    <lineage>
        <taxon>unclassified sequences</taxon>
        <taxon>metagenomes</taxon>
        <taxon>ecological metagenomes</taxon>
    </lineage>
</organism>
<reference evidence="1" key="1">
    <citation type="submission" date="2020-05" db="EMBL/GenBank/DDBJ databases">
        <authorList>
            <person name="Chiriac C."/>
            <person name="Salcher M."/>
            <person name="Ghai R."/>
            <person name="Kavagutti S V."/>
        </authorList>
    </citation>
    <scope>NUCLEOTIDE SEQUENCE</scope>
</reference>
<dbReference type="Pfam" id="PF03737">
    <property type="entry name" value="RraA-like"/>
    <property type="match status" value="1"/>
</dbReference>
<sequence>MENNATATLAQLGAATLGESGARRMASRIRPVWRGAALCAPAFSIQCAPGDNLGIHVGLTRAPRGSVLVANVGEIPERGYWGEVLTTAALAKGIAGLVIDGCVRDIAALEAGGFPVFSTGVSLPGATKSLPGVTGASVQVGGVSVVTGDWVVGDVDGVVVVPQHILDEVVAAGQARFDKEGEMFRSLNEGATTVELLDLDESLIRDDSES</sequence>
<evidence type="ECO:0000313" key="1">
    <source>
        <dbReference type="EMBL" id="CAB4830082.1"/>
    </source>
</evidence>
<name>A0A6J7AB40_9ZZZZ</name>
<dbReference type="PANTHER" id="PTHR33254">
    <property type="entry name" value="4-HYDROXY-4-METHYL-2-OXOGLUTARATE ALDOLASE 3-RELATED"/>
    <property type="match status" value="1"/>
</dbReference>
<protein>
    <submittedName>
        <fullName evidence="1">Unannotated protein</fullName>
    </submittedName>
</protein>
<dbReference type="AlphaFoldDB" id="A0A6J7AB40"/>
<dbReference type="Gene3D" id="3.50.30.40">
    <property type="entry name" value="Ribonuclease E inhibitor RraA/RraA-like"/>
    <property type="match status" value="1"/>
</dbReference>
<dbReference type="InterPro" id="IPR036704">
    <property type="entry name" value="RraA/RraA-like_sf"/>
</dbReference>